<dbReference type="PROSITE" id="PS00154">
    <property type="entry name" value="ATPASE_E1_E2"/>
    <property type="match status" value="1"/>
</dbReference>
<reference evidence="13" key="1">
    <citation type="submission" date="2025-08" db="UniProtKB">
        <authorList>
            <consortium name="Ensembl"/>
        </authorList>
    </citation>
    <scope>IDENTIFICATION</scope>
</reference>
<protein>
    <recommendedName>
        <fullName evidence="11">Cation-transporting ATPase</fullName>
        <ecNumber evidence="11">7.2.2.-</ecNumber>
    </recommendedName>
</protein>
<dbReference type="PANTHER" id="PTHR45630">
    <property type="entry name" value="CATION-TRANSPORTING ATPASE-RELATED"/>
    <property type="match status" value="1"/>
</dbReference>
<evidence type="ECO:0000256" key="8">
    <source>
        <dbReference type="ARBA" id="ARBA00022967"/>
    </source>
</evidence>
<name>A0A8C5QCH5_9ANUR</name>
<feature type="transmembrane region" description="Helical" evidence="11">
    <location>
        <begin position="200"/>
        <end position="219"/>
    </location>
</feature>
<dbReference type="PRINTS" id="PR00119">
    <property type="entry name" value="CATATPASE"/>
</dbReference>
<dbReference type="Pfam" id="PF13246">
    <property type="entry name" value="Cation_ATPase"/>
    <property type="match status" value="1"/>
</dbReference>
<dbReference type="SUPFAM" id="SSF56784">
    <property type="entry name" value="HAD-like"/>
    <property type="match status" value="1"/>
</dbReference>
<feature type="transmembrane region" description="Helical" evidence="11">
    <location>
        <begin position="398"/>
        <end position="420"/>
    </location>
</feature>
<keyword evidence="9 11" id="KW-1133">Transmembrane helix</keyword>
<dbReference type="InterPro" id="IPR018303">
    <property type="entry name" value="ATPase_P-typ_P_site"/>
</dbReference>
<dbReference type="GeneTree" id="ENSGT00940000159448"/>
<dbReference type="Pfam" id="PF12409">
    <property type="entry name" value="P5-ATPase"/>
    <property type="match status" value="1"/>
</dbReference>
<dbReference type="GO" id="GO:0019829">
    <property type="term" value="F:ATPase-coupled monoatomic cation transmembrane transporter activity"/>
    <property type="evidence" value="ECO:0007669"/>
    <property type="project" value="UniProtKB-UniRule"/>
</dbReference>
<evidence type="ECO:0000256" key="5">
    <source>
        <dbReference type="ARBA" id="ARBA00022741"/>
    </source>
</evidence>
<feature type="transmembrane region" description="Helical" evidence="11">
    <location>
        <begin position="897"/>
        <end position="919"/>
    </location>
</feature>
<dbReference type="SFLD" id="SFLDF00027">
    <property type="entry name" value="p-type_atpase"/>
    <property type="match status" value="1"/>
</dbReference>
<keyword evidence="7 11" id="KW-0460">Magnesium</keyword>
<dbReference type="EC" id="7.2.2.-" evidence="11"/>
<dbReference type="InterPro" id="IPR008250">
    <property type="entry name" value="ATPase_P-typ_transduc_dom_A_sf"/>
</dbReference>
<dbReference type="FunFam" id="2.70.150.10:FF:000035">
    <property type="entry name" value="Cation-transporting ATPase"/>
    <property type="match status" value="1"/>
</dbReference>
<dbReference type="SUPFAM" id="SSF81660">
    <property type="entry name" value="Metal cation-transporting ATPase, ATP-binding domain N"/>
    <property type="match status" value="1"/>
</dbReference>
<keyword evidence="6 11" id="KW-0067">ATP-binding</keyword>
<dbReference type="GO" id="GO:0006874">
    <property type="term" value="P:intracellular calcium ion homeostasis"/>
    <property type="evidence" value="ECO:0007669"/>
    <property type="project" value="TreeGrafter"/>
</dbReference>
<evidence type="ECO:0000256" key="1">
    <source>
        <dbReference type="ARBA" id="ARBA00004141"/>
    </source>
</evidence>
<comment type="subcellular location">
    <subcellularLocation>
        <location evidence="1 11">Membrane</location>
        <topology evidence="1 11">Multi-pass membrane protein</topology>
    </subcellularLocation>
</comment>
<dbReference type="Pfam" id="PF00122">
    <property type="entry name" value="E1-E2_ATPase"/>
    <property type="match status" value="1"/>
</dbReference>
<dbReference type="Gene3D" id="3.40.50.1000">
    <property type="entry name" value="HAD superfamily/HAD-like"/>
    <property type="match status" value="2"/>
</dbReference>
<evidence type="ECO:0000256" key="7">
    <source>
        <dbReference type="ARBA" id="ARBA00022842"/>
    </source>
</evidence>
<dbReference type="InterPro" id="IPR047819">
    <property type="entry name" value="P5A-ATPase_N"/>
</dbReference>
<accession>A0A8C5QCH5</accession>
<dbReference type="OrthoDB" id="48943at2759"/>
<sequence length="1137" mass="127829">MLGYRTERWRQILCIFGYVCSFGALRLLFYWKPGLNVWCHCVPCNLDTADVILLRTTDELKQHFGKKVSEIYPSVQSRTPAHHIITDKNSIVGNSIMMPEGKVRYINVHKIRYVWNSSDNTFMKVGVLDEGLSCSDVHTKFGLGLSDDEQEIRKQICGLNKIEVEIKPIWKLFVKEIFNAFYVFQAYSLCIWLASGYLEYAMAILIMAVMSITATIYNLRMQSVKLHKMAASYNSIMVTLLQKNGEVKSQSLVPGDVIILARNNLFLPCDAILISGGCTVNEGMLTGESIPVTKTPLPHISNSVPWKTYSGDDYKRHILFCGTKVIQTQPHGQDLVKAVVVQTGFNTAKGDLVRAILFNKPINVKLHKQAIKFLVGLLMISMCAVVYTAVIYTVNGVSYTITISVNAVLPAALTVCLLYAQTRLKKKGIFCISPQRINVAGQLNLVCFDKTGTLTEDILDLHGIVPSKGDCFQDMYYFSSGNPLPWGPMLGAMASCHSLIIMDGEKHGDPLDVKMFEGTRWVTMELDDLTDSRNKGGAISCSTAKPGSKVPVKGISILHQFPFSSTLRCMSVITQIIGEENLTVYLKGAPETVIRYCKPETVPPSFLERLDCYTSQGFRVIGLAYRSLEAELLPQVQLLEREHVETELTFLGLLIMENRLKPETTAVLNELSNANIRTVMVTGDNLQTALTVGKNCGMISSDSRIIMVQAEECTEDEPASVSWKIIQEIQLNRQQTNVCFMQLVPWFPIILLNGTIFARMTPRQKSHLIEEFQKLDYYVGMCGDGANDCGALKVAHAGISLSELEASVASPFTSNIPNIQCVPLLIKEGRNALVTSFSMFKFLSVYNLIGIFCVALLFWVLLLLLLLIYKAPAYSAALSAPKLAPYRPSGHLLSPPLLLSVFLHCIFSIIVQTTIFALLQYQPWFNDTDVFSACLPSNHSLANITMKEPKYAETFLTSTMFPVTGFNFIIIAFVFSKGTPFRQPLYTNYLHSLALVLQVVFYIFLLFADFEDVYTAMEVILELFYKYLPPTAFTRLQRQLQHIFGCTNFFLVSQDGFIENRKFWLWIKKKFNYKSKSQYRKLQRLLEKDRSWPLLNTTDYASRTPSAMDGNVLVCCNGIQHIPTKDLIVPLQEEIHV</sequence>
<organism evidence="13 14">
    <name type="scientific">Leptobrachium leishanense</name>
    <name type="common">Leishan spiny toad</name>
    <dbReference type="NCBI Taxonomy" id="445787"/>
    <lineage>
        <taxon>Eukaryota</taxon>
        <taxon>Metazoa</taxon>
        <taxon>Chordata</taxon>
        <taxon>Craniata</taxon>
        <taxon>Vertebrata</taxon>
        <taxon>Euteleostomi</taxon>
        <taxon>Amphibia</taxon>
        <taxon>Batrachia</taxon>
        <taxon>Anura</taxon>
        <taxon>Pelobatoidea</taxon>
        <taxon>Megophryidae</taxon>
        <taxon>Leptobrachium</taxon>
    </lineage>
</organism>
<dbReference type="SFLD" id="SFLDS00003">
    <property type="entry name" value="Haloacid_Dehalogenase"/>
    <property type="match status" value="1"/>
</dbReference>
<evidence type="ECO:0000313" key="14">
    <source>
        <dbReference type="Proteomes" id="UP000694569"/>
    </source>
</evidence>
<dbReference type="FunFam" id="1.20.1110.10:FF:000023">
    <property type="entry name" value="Cation-transporting ATPase"/>
    <property type="match status" value="1"/>
</dbReference>
<dbReference type="GO" id="GO:0031902">
    <property type="term" value="C:late endosome membrane"/>
    <property type="evidence" value="ECO:0007669"/>
    <property type="project" value="TreeGrafter"/>
</dbReference>
<evidence type="ECO:0000256" key="10">
    <source>
        <dbReference type="ARBA" id="ARBA00023136"/>
    </source>
</evidence>
<keyword evidence="8 11" id="KW-1278">Translocase</keyword>
<dbReference type="InterPro" id="IPR059000">
    <property type="entry name" value="ATPase_P-type_domA"/>
</dbReference>
<dbReference type="AlphaFoldDB" id="A0A8C5QCH5"/>
<dbReference type="NCBIfam" id="TIGR01494">
    <property type="entry name" value="ATPase_P-type"/>
    <property type="match status" value="1"/>
</dbReference>
<dbReference type="NCBIfam" id="TIGR01657">
    <property type="entry name" value="P-ATPase-V"/>
    <property type="match status" value="1"/>
</dbReference>
<keyword evidence="10 11" id="KW-0472">Membrane</keyword>
<feature type="transmembrane region" description="Helical" evidence="11">
    <location>
        <begin position="955"/>
        <end position="976"/>
    </location>
</feature>
<dbReference type="InterPro" id="IPR036412">
    <property type="entry name" value="HAD-like_sf"/>
</dbReference>
<dbReference type="GO" id="GO:0015203">
    <property type="term" value="F:polyamine transmembrane transporter activity"/>
    <property type="evidence" value="ECO:0007669"/>
    <property type="project" value="TreeGrafter"/>
</dbReference>
<dbReference type="InterPro" id="IPR023299">
    <property type="entry name" value="ATPase_P-typ_cyto_dom_N"/>
</dbReference>
<feature type="domain" description="Cation-transporting P-type ATPase N-terminal" evidence="12">
    <location>
        <begin position="124"/>
        <end position="197"/>
    </location>
</feature>
<feature type="transmembrane region" description="Helical" evidence="11">
    <location>
        <begin position="845"/>
        <end position="869"/>
    </location>
</feature>
<dbReference type="SMART" id="SM00831">
    <property type="entry name" value="Cation_ATPase_N"/>
    <property type="match status" value="1"/>
</dbReference>
<dbReference type="Ensembl" id="ENSLLET00000037126.1">
    <property type="protein sequence ID" value="ENSLLEP00000035766.1"/>
    <property type="gene ID" value="ENSLLEG00000022616.1"/>
</dbReference>
<proteinExistence type="inferred from homology"/>
<dbReference type="Proteomes" id="UP000694569">
    <property type="component" value="Unplaced"/>
</dbReference>
<keyword evidence="3 11" id="KW-0812">Transmembrane</keyword>
<feature type="transmembrane region" description="Helical" evidence="11">
    <location>
        <begin position="177"/>
        <end position="194"/>
    </location>
</feature>
<evidence type="ECO:0000313" key="13">
    <source>
        <dbReference type="Ensembl" id="ENSLLEP00000035766.1"/>
    </source>
</evidence>
<feature type="transmembrane region" description="Helical" evidence="11">
    <location>
        <begin position="988"/>
        <end position="1008"/>
    </location>
</feature>
<dbReference type="InterPro" id="IPR044492">
    <property type="entry name" value="P_typ_ATPase_HD_dom"/>
</dbReference>
<dbReference type="SFLD" id="SFLDG00002">
    <property type="entry name" value="C1.7:_P-type_atpase_like"/>
    <property type="match status" value="1"/>
</dbReference>
<keyword evidence="4 11" id="KW-0479">Metal-binding</keyword>
<evidence type="ECO:0000256" key="6">
    <source>
        <dbReference type="ARBA" id="ARBA00022840"/>
    </source>
</evidence>
<comment type="caution">
    <text evidence="11">Lacks conserved residue(s) required for the propagation of feature annotation.</text>
</comment>
<evidence type="ECO:0000256" key="2">
    <source>
        <dbReference type="ARBA" id="ARBA00006000"/>
    </source>
</evidence>
<evidence type="ECO:0000259" key="12">
    <source>
        <dbReference type="SMART" id="SM00831"/>
    </source>
</evidence>
<dbReference type="GO" id="GO:0046872">
    <property type="term" value="F:metal ion binding"/>
    <property type="evidence" value="ECO:0007669"/>
    <property type="project" value="UniProtKB-UniRule"/>
</dbReference>
<dbReference type="PANTHER" id="PTHR45630:SF1">
    <property type="entry name" value="CATION-TRANSPORTING ATPASE 13A4-RELATED"/>
    <property type="match status" value="1"/>
</dbReference>
<dbReference type="Gene3D" id="3.40.1110.10">
    <property type="entry name" value="Calcium-transporting ATPase, cytoplasmic domain N"/>
    <property type="match status" value="1"/>
</dbReference>
<dbReference type="InterPro" id="IPR023214">
    <property type="entry name" value="HAD_sf"/>
</dbReference>
<feature type="transmembrane region" description="Helical" evidence="11">
    <location>
        <begin position="370"/>
        <end position="392"/>
    </location>
</feature>
<dbReference type="Gene3D" id="1.20.1110.10">
    <property type="entry name" value="Calcium-transporting ATPase, transmembrane domain"/>
    <property type="match status" value="1"/>
</dbReference>
<comment type="similarity">
    <text evidence="2 11">Belongs to the cation transport ATPase (P-type) (TC 3.A.3) family. Type V subfamily.</text>
</comment>
<comment type="catalytic activity">
    <reaction evidence="11">
        <text>ATP + H2O = ADP + phosphate + H(+)</text>
        <dbReference type="Rhea" id="RHEA:13065"/>
        <dbReference type="ChEBI" id="CHEBI:15377"/>
        <dbReference type="ChEBI" id="CHEBI:15378"/>
        <dbReference type="ChEBI" id="CHEBI:30616"/>
        <dbReference type="ChEBI" id="CHEBI:43474"/>
        <dbReference type="ChEBI" id="CHEBI:456216"/>
    </reaction>
</comment>
<reference evidence="13" key="2">
    <citation type="submission" date="2025-09" db="UniProtKB">
        <authorList>
            <consortium name="Ensembl"/>
        </authorList>
    </citation>
    <scope>IDENTIFICATION</scope>
</reference>
<dbReference type="InterPro" id="IPR023298">
    <property type="entry name" value="ATPase_P-typ_TM_dom_sf"/>
</dbReference>
<dbReference type="GO" id="GO:0016887">
    <property type="term" value="F:ATP hydrolysis activity"/>
    <property type="evidence" value="ECO:0007669"/>
    <property type="project" value="InterPro"/>
</dbReference>
<keyword evidence="14" id="KW-1185">Reference proteome</keyword>
<dbReference type="SUPFAM" id="SSF81665">
    <property type="entry name" value="Calcium ATPase, transmembrane domain M"/>
    <property type="match status" value="1"/>
</dbReference>
<evidence type="ECO:0000256" key="3">
    <source>
        <dbReference type="ARBA" id="ARBA00022692"/>
    </source>
</evidence>
<dbReference type="SUPFAM" id="SSF81653">
    <property type="entry name" value="Calcium ATPase, transduction domain A"/>
    <property type="match status" value="1"/>
</dbReference>
<dbReference type="InterPro" id="IPR004014">
    <property type="entry name" value="ATPase_P-typ_cation-transptr_N"/>
</dbReference>
<dbReference type="GO" id="GO:0140358">
    <property type="term" value="F:P-type transmembrane transporter activity"/>
    <property type="evidence" value="ECO:0007669"/>
    <property type="project" value="InterPro"/>
</dbReference>
<evidence type="ECO:0000256" key="11">
    <source>
        <dbReference type="RuleBase" id="RU362082"/>
    </source>
</evidence>
<dbReference type="Pfam" id="PF00690">
    <property type="entry name" value="Cation_ATPase_N"/>
    <property type="match status" value="1"/>
</dbReference>
<evidence type="ECO:0000256" key="9">
    <source>
        <dbReference type="ARBA" id="ARBA00022989"/>
    </source>
</evidence>
<dbReference type="GO" id="GO:0005524">
    <property type="term" value="F:ATP binding"/>
    <property type="evidence" value="ECO:0007669"/>
    <property type="project" value="UniProtKB-UniRule"/>
</dbReference>
<keyword evidence="5 11" id="KW-0547">Nucleotide-binding</keyword>
<dbReference type="InterPro" id="IPR001757">
    <property type="entry name" value="P_typ_ATPase"/>
</dbReference>
<dbReference type="InterPro" id="IPR006544">
    <property type="entry name" value="P-type_TPase_V"/>
</dbReference>
<dbReference type="Gene3D" id="2.70.150.10">
    <property type="entry name" value="Calcium-transporting ATPase, cytoplasmic transduction domain A"/>
    <property type="match status" value="1"/>
</dbReference>
<evidence type="ECO:0000256" key="4">
    <source>
        <dbReference type="ARBA" id="ARBA00022723"/>
    </source>
</evidence>